<evidence type="ECO:0000256" key="2">
    <source>
        <dbReference type="SAM" id="MobiDB-lite"/>
    </source>
</evidence>
<dbReference type="AlphaFoldDB" id="A0A1B6L552"/>
<reference evidence="3" key="1">
    <citation type="submission" date="2015-11" db="EMBL/GenBank/DDBJ databases">
        <title>De novo transcriptome assembly of four potential Pierce s Disease insect vectors from Arizona vineyards.</title>
        <authorList>
            <person name="Tassone E.E."/>
        </authorList>
    </citation>
    <scope>NUCLEOTIDE SEQUENCE</scope>
</reference>
<feature type="region of interest" description="Disordered" evidence="2">
    <location>
        <begin position="512"/>
        <end position="562"/>
    </location>
</feature>
<accession>A0A1B6L552</accession>
<dbReference type="EMBL" id="GEBQ01021216">
    <property type="protein sequence ID" value="JAT18761.1"/>
    <property type="molecule type" value="Transcribed_RNA"/>
</dbReference>
<organism evidence="3">
    <name type="scientific">Graphocephala atropunctata</name>
    <dbReference type="NCBI Taxonomy" id="36148"/>
    <lineage>
        <taxon>Eukaryota</taxon>
        <taxon>Metazoa</taxon>
        <taxon>Ecdysozoa</taxon>
        <taxon>Arthropoda</taxon>
        <taxon>Hexapoda</taxon>
        <taxon>Insecta</taxon>
        <taxon>Pterygota</taxon>
        <taxon>Neoptera</taxon>
        <taxon>Paraneoptera</taxon>
        <taxon>Hemiptera</taxon>
        <taxon>Auchenorrhyncha</taxon>
        <taxon>Membracoidea</taxon>
        <taxon>Cicadellidae</taxon>
        <taxon>Cicadellinae</taxon>
        <taxon>Cicadellini</taxon>
        <taxon>Graphocephala</taxon>
    </lineage>
</organism>
<feature type="compositionally biased region" description="Polar residues" evidence="2">
    <location>
        <begin position="987"/>
        <end position="996"/>
    </location>
</feature>
<dbReference type="InterPro" id="IPR006594">
    <property type="entry name" value="LisH"/>
</dbReference>
<feature type="coiled-coil region" evidence="1">
    <location>
        <begin position="427"/>
        <end position="475"/>
    </location>
</feature>
<feature type="region of interest" description="Disordered" evidence="2">
    <location>
        <begin position="637"/>
        <end position="660"/>
    </location>
</feature>
<gene>
    <name evidence="3" type="ORF">g.5010</name>
</gene>
<proteinExistence type="predicted"/>
<feature type="coiled-coil region" evidence="1">
    <location>
        <begin position="254"/>
        <end position="341"/>
    </location>
</feature>
<dbReference type="PROSITE" id="PS50896">
    <property type="entry name" value="LISH"/>
    <property type="match status" value="1"/>
</dbReference>
<sequence length="1030" mass="116904">METKGNIDNEVPNIHSEHVKEEFYKWFESRGLLSDLRAYMRQLMVKALEESNKNGKTVLQTKAATSPKLQAINLLVVDYLFHEDYLYTVSVFASEAQILDSLPQYSSYVTQTVRERRWEPSSLPRFSQQETDDILDTLRLPPTRQGARRATQLYLSGHESLFTCIVRTLASSGMDQDPARADEGNMEQLSTECIHQLWSQEMQDLLLLAGVKLQHIRRMQHKWAQIIEDERTKVRQEEEAQRVDWEQEAEQRVRGEVVEQLRAEQQQLRDQQNRVERREQGLTSLAEHLTTFHDDITVRLSQLQSQREELQVREEQIETNREQLEKRFSQLLVREEGLENAIASFQEQVVATTSLDERVEQASNSEITRDVSIQVTSVEVVPVVAVHTQTQTTDPAVAAYTQTVDSVDHEQQTSRGSEPDPQLLIQLQTDRQKISELQEENLELRTHALQQRHRIDTLTNRAASLSSQLEDSQVALALLSGRESGVVVAPPPPAPLAQSAPHFIAPTFGYNSPQRIGAGEESLFTPRSQQATSRPDGRKRPLRFAFSQNQNPTSEESSPTDEIVQNARTRIQQLEEESAAVQRNYHAFQARLMSSDSMMFPPLGSSALRTNNTQVRMRTNNIMPLLSFSNVPYPTNSTNYRSTLRGMPDEENEDSSSDQTALYESGRLEHMTHSRRMFTQRNMRQFERWKQFKKKFQRRDTLDQCRRNFRVPHSNTSSEDEGDLRNARRRQEVIYHSKLHTVQQGETQIPNTIEVEKEQELKIIHVHSINEESREGNKSEGKVSSIIAPKNDEETVQSEMIVAASKVKLTEEDKSKLYADEQSVKLIESVRILLEAQNMNPASTLSNGSLAVESLPRDSKSGSQNEIAFSDNSSLPTVQRLLPVSQIDAIDKIGSKEGNVDSIARVGQERLSMHEYKSDTVRNEDITSRPIKHSQLEIDDEGVLDVEETIPLPLSVPTSRLANVPEDLIDTNPVTLSEVAEHESGDKGTTSVTSGSDILRELNPSNTESSDSVISTGLGDISKHSSDFWN</sequence>
<dbReference type="Pfam" id="PF16045">
    <property type="entry name" value="LisH_2"/>
    <property type="match status" value="1"/>
</dbReference>
<protein>
    <submittedName>
        <fullName evidence="3">Uncharacterized protein</fullName>
    </submittedName>
</protein>
<feature type="region of interest" description="Disordered" evidence="2">
    <location>
        <begin position="845"/>
        <end position="870"/>
    </location>
</feature>
<dbReference type="SMART" id="SM00667">
    <property type="entry name" value="LisH"/>
    <property type="match status" value="1"/>
</dbReference>
<feature type="compositionally biased region" description="Basic and acidic residues" evidence="2">
    <location>
        <begin position="1021"/>
        <end position="1030"/>
    </location>
</feature>
<keyword evidence="1" id="KW-0175">Coiled coil</keyword>
<feature type="region of interest" description="Disordered" evidence="2">
    <location>
        <begin position="979"/>
        <end position="1030"/>
    </location>
</feature>
<feature type="coiled-coil region" evidence="1">
    <location>
        <begin position="564"/>
        <end position="591"/>
    </location>
</feature>
<name>A0A1B6L552_9HEMI</name>
<feature type="compositionally biased region" description="Polar residues" evidence="2">
    <location>
        <begin position="546"/>
        <end position="557"/>
    </location>
</feature>
<evidence type="ECO:0000313" key="3">
    <source>
        <dbReference type="EMBL" id="JAT18761.1"/>
    </source>
</evidence>
<feature type="compositionally biased region" description="Polar residues" evidence="2">
    <location>
        <begin position="861"/>
        <end position="870"/>
    </location>
</feature>
<feature type="compositionally biased region" description="Polar residues" evidence="2">
    <location>
        <begin position="1003"/>
        <end position="1015"/>
    </location>
</feature>
<evidence type="ECO:0000256" key="1">
    <source>
        <dbReference type="SAM" id="Coils"/>
    </source>
</evidence>